<name>A0A1M6I6I5_9FLAO</name>
<evidence type="ECO:0000313" key="2">
    <source>
        <dbReference type="EMBL" id="SHJ30079.1"/>
    </source>
</evidence>
<feature type="region of interest" description="Disordered" evidence="1">
    <location>
        <begin position="200"/>
        <end position="249"/>
    </location>
</feature>
<evidence type="ECO:0000256" key="1">
    <source>
        <dbReference type="SAM" id="MobiDB-lite"/>
    </source>
</evidence>
<dbReference type="EMBL" id="FQYP01000007">
    <property type="protein sequence ID" value="SHJ30079.1"/>
    <property type="molecule type" value="Genomic_DNA"/>
</dbReference>
<protein>
    <submittedName>
        <fullName evidence="2">Uncharacterized protein</fullName>
    </submittedName>
</protein>
<evidence type="ECO:0000313" key="3">
    <source>
        <dbReference type="Proteomes" id="UP000184432"/>
    </source>
</evidence>
<keyword evidence="3" id="KW-1185">Reference proteome</keyword>
<dbReference type="AlphaFoldDB" id="A0A1M6I6I5"/>
<accession>A0A1M6I6I5</accession>
<organism evidence="2 3">
    <name type="scientific">Aquimarina spongiae</name>
    <dbReference type="NCBI Taxonomy" id="570521"/>
    <lineage>
        <taxon>Bacteria</taxon>
        <taxon>Pseudomonadati</taxon>
        <taxon>Bacteroidota</taxon>
        <taxon>Flavobacteriia</taxon>
        <taxon>Flavobacteriales</taxon>
        <taxon>Flavobacteriaceae</taxon>
        <taxon>Aquimarina</taxon>
    </lineage>
</organism>
<gene>
    <name evidence="2" type="ORF">SAMN04488508_107149</name>
</gene>
<dbReference type="STRING" id="570521.SAMN04488508_107149"/>
<feature type="compositionally biased region" description="Polar residues" evidence="1">
    <location>
        <begin position="215"/>
        <end position="232"/>
    </location>
</feature>
<dbReference type="Proteomes" id="UP000184432">
    <property type="component" value="Unassembled WGS sequence"/>
</dbReference>
<dbReference type="OrthoDB" id="7068031at2"/>
<dbReference type="RefSeq" id="WP_073318063.1">
    <property type="nucleotide sequence ID" value="NZ_FQYP01000007.1"/>
</dbReference>
<reference evidence="3" key="1">
    <citation type="submission" date="2016-11" db="EMBL/GenBank/DDBJ databases">
        <authorList>
            <person name="Varghese N."/>
            <person name="Submissions S."/>
        </authorList>
    </citation>
    <scope>NUCLEOTIDE SEQUENCE [LARGE SCALE GENOMIC DNA]</scope>
    <source>
        <strain evidence="3">DSM 22623</strain>
    </source>
</reference>
<proteinExistence type="predicted"/>
<sequence>MPDKRKNYAKDFYTKDNIIGYTGNIDDNPTVYFQKEHSNGDITYGHITQAHKYDKVNIGKEKINTNKTYKLVNEVVGEDLVSKEYVNGKSFHTSRNPHKKVLPNDDKIKDKLAKAIENNPGIKKMYTKDYVQEQLEFIQQEDLKDQQNQLIELKDEVKEINHQLQEIRRHKPKTIVRLENELEAFEDDLIEEFEKVQENINKQSQKDKPKLNFSEPLNKSAKLNSDQKAQLDSSSSQNKSQKTKKPLKV</sequence>